<dbReference type="Gene3D" id="3.40.50.300">
    <property type="entry name" value="P-loop containing nucleotide triphosphate hydrolases"/>
    <property type="match status" value="1"/>
</dbReference>
<dbReference type="PANTHER" id="PTHR35807:SF1">
    <property type="entry name" value="TRANSCRIPTIONAL REGULATOR REDD"/>
    <property type="match status" value="1"/>
</dbReference>
<dbReference type="InterPro" id="IPR016032">
    <property type="entry name" value="Sig_transdc_resp-reg_C-effctor"/>
</dbReference>
<name>A0A6F8XLP6_9ACTN</name>
<dbReference type="GO" id="GO:0003677">
    <property type="term" value="F:DNA binding"/>
    <property type="evidence" value="ECO:0007669"/>
    <property type="project" value="UniProtKB-UniRule"/>
</dbReference>
<dbReference type="SMART" id="SM01043">
    <property type="entry name" value="BTAD"/>
    <property type="match status" value="1"/>
</dbReference>
<evidence type="ECO:0000259" key="7">
    <source>
        <dbReference type="PROSITE" id="PS51755"/>
    </source>
</evidence>
<dbReference type="Gene3D" id="1.10.10.10">
    <property type="entry name" value="Winged helix-like DNA-binding domain superfamily/Winged helix DNA-binding domain"/>
    <property type="match status" value="1"/>
</dbReference>
<evidence type="ECO:0000256" key="3">
    <source>
        <dbReference type="ARBA" id="ARBA00023125"/>
    </source>
</evidence>
<evidence type="ECO:0000313" key="8">
    <source>
        <dbReference type="EMBL" id="BCB74740.1"/>
    </source>
</evidence>
<dbReference type="GO" id="GO:0000160">
    <property type="term" value="P:phosphorelay signal transduction system"/>
    <property type="evidence" value="ECO:0007669"/>
    <property type="project" value="InterPro"/>
</dbReference>
<dbReference type="GO" id="GO:0006355">
    <property type="term" value="P:regulation of DNA-templated transcription"/>
    <property type="evidence" value="ECO:0007669"/>
    <property type="project" value="InterPro"/>
</dbReference>
<dbReference type="InterPro" id="IPR051677">
    <property type="entry name" value="AfsR-DnrI-RedD_regulator"/>
</dbReference>
<dbReference type="SMART" id="SM00862">
    <property type="entry name" value="Trans_reg_C"/>
    <property type="match status" value="1"/>
</dbReference>
<dbReference type="Proteomes" id="UP000502508">
    <property type="component" value="Chromosome"/>
</dbReference>
<accession>A0A6F8XLP6</accession>
<protein>
    <submittedName>
        <fullName evidence="8">SARP family transcriptional regulator</fullName>
    </submittedName>
</protein>
<reference evidence="8 9" key="2">
    <citation type="submission" date="2020-03" db="EMBL/GenBank/DDBJ databases">
        <authorList>
            <person name="Ichikawa N."/>
            <person name="Kimura A."/>
            <person name="Kitahashi Y."/>
            <person name="Uohara A."/>
        </authorList>
    </citation>
    <scope>NUCLEOTIDE SEQUENCE [LARGE SCALE GENOMIC DNA]</scope>
    <source>
        <strain evidence="8 9">NBRC 107702</strain>
    </source>
</reference>
<evidence type="ECO:0000256" key="1">
    <source>
        <dbReference type="ARBA" id="ARBA00005820"/>
    </source>
</evidence>
<gene>
    <name evidence="8" type="ORF">Pflav_011500</name>
</gene>
<keyword evidence="4" id="KW-0804">Transcription</keyword>
<proteinExistence type="inferred from homology"/>
<dbReference type="InterPro" id="IPR036388">
    <property type="entry name" value="WH-like_DNA-bd_sf"/>
</dbReference>
<dbReference type="PROSITE" id="PS51755">
    <property type="entry name" value="OMPR_PHOB"/>
    <property type="match status" value="1"/>
</dbReference>
<dbReference type="Pfam" id="PF00486">
    <property type="entry name" value="Trans_reg_C"/>
    <property type="match status" value="1"/>
</dbReference>
<dbReference type="InterPro" id="IPR027417">
    <property type="entry name" value="P-loop_NTPase"/>
</dbReference>
<evidence type="ECO:0000256" key="4">
    <source>
        <dbReference type="ARBA" id="ARBA00023163"/>
    </source>
</evidence>
<keyword evidence="3 5" id="KW-0238">DNA-binding</keyword>
<evidence type="ECO:0000256" key="5">
    <source>
        <dbReference type="PROSITE-ProRule" id="PRU01091"/>
    </source>
</evidence>
<dbReference type="InterPro" id="IPR011990">
    <property type="entry name" value="TPR-like_helical_dom_sf"/>
</dbReference>
<feature type="DNA-binding region" description="OmpR/PhoB-type" evidence="5">
    <location>
        <begin position="1"/>
        <end position="98"/>
    </location>
</feature>
<dbReference type="RefSeq" id="WP_173034222.1">
    <property type="nucleotide sequence ID" value="NZ_AP022870.1"/>
</dbReference>
<dbReference type="AlphaFoldDB" id="A0A6F8XLP6"/>
<dbReference type="PANTHER" id="PTHR35807">
    <property type="entry name" value="TRANSCRIPTIONAL REGULATOR REDD-RELATED"/>
    <property type="match status" value="1"/>
</dbReference>
<feature type="region of interest" description="Disordered" evidence="6">
    <location>
        <begin position="250"/>
        <end position="274"/>
    </location>
</feature>
<dbReference type="CDD" id="cd15831">
    <property type="entry name" value="BTAD"/>
    <property type="match status" value="1"/>
</dbReference>
<dbReference type="GO" id="GO:0043531">
    <property type="term" value="F:ADP binding"/>
    <property type="evidence" value="ECO:0007669"/>
    <property type="project" value="InterPro"/>
</dbReference>
<dbReference type="Gene3D" id="1.25.40.10">
    <property type="entry name" value="Tetratricopeptide repeat domain"/>
    <property type="match status" value="2"/>
</dbReference>
<evidence type="ECO:0000313" key="9">
    <source>
        <dbReference type="Proteomes" id="UP000502508"/>
    </source>
</evidence>
<dbReference type="PRINTS" id="PR00364">
    <property type="entry name" value="DISEASERSIST"/>
</dbReference>
<dbReference type="SUPFAM" id="SSF52540">
    <property type="entry name" value="P-loop containing nucleoside triphosphate hydrolases"/>
    <property type="match status" value="1"/>
</dbReference>
<feature type="domain" description="OmpR/PhoB-type" evidence="7">
    <location>
        <begin position="1"/>
        <end position="98"/>
    </location>
</feature>
<dbReference type="SUPFAM" id="SSF48452">
    <property type="entry name" value="TPR-like"/>
    <property type="match status" value="1"/>
</dbReference>
<dbReference type="SUPFAM" id="SSF46894">
    <property type="entry name" value="C-terminal effector domain of the bipartite response regulators"/>
    <property type="match status" value="1"/>
</dbReference>
<evidence type="ECO:0000256" key="2">
    <source>
        <dbReference type="ARBA" id="ARBA00023015"/>
    </source>
</evidence>
<reference evidence="8 9" key="1">
    <citation type="submission" date="2020-03" db="EMBL/GenBank/DDBJ databases">
        <title>Whole genome shotgun sequence of Phytohabitans flavus NBRC 107702.</title>
        <authorList>
            <person name="Komaki H."/>
            <person name="Tamura T."/>
        </authorList>
    </citation>
    <scope>NUCLEOTIDE SEQUENCE [LARGE SCALE GENOMIC DNA]</scope>
    <source>
        <strain evidence="8 9">NBRC 107702</strain>
    </source>
</reference>
<dbReference type="KEGG" id="pfla:Pflav_011500"/>
<organism evidence="8 9">
    <name type="scientific">Phytohabitans flavus</name>
    <dbReference type="NCBI Taxonomy" id="1076124"/>
    <lineage>
        <taxon>Bacteria</taxon>
        <taxon>Bacillati</taxon>
        <taxon>Actinomycetota</taxon>
        <taxon>Actinomycetes</taxon>
        <taxon>Micromonosporales</taxon>
        <taxon>Micromonosporaceae</taxon>
    </lineage>
</organism>
<keyword evidence="9" id="KW-1185">Reference proteome</keyword>
<sequence length="775" mass="83088">MGDRTWFTLLGPVGARRGLVELALGSPQQQAVLVSLLLQAGVPVSIQQLTAMVWDGEPPRTAEAAIRTCVYRLRRVLTPEGAAMPVIASAGAGYLVDVGPEELDLATFRQLVGAAEVARQQADTAGAADLLRQGLALWKGEPLAGLPGRQMQRHRANLAKLRLNAMEALLAADIDRGAYVSAGDELASLVAQHPLDERFWRLLMLTLYRSGQQAEALVVYQDARDTLAAELGVDPSPQLQALHRQILRAQPDPPSPAQPVAVSSSRHAAAAPAPSVNKTATLALPSSRRAFATPAQLPADLPDFTGRLAELASLDALLPTDGDTAPAMLISTIHGLAGTGKTALAVHWGHRVAARFPDGQIYVNLRGFHPSRVVMDPLEALRRVFDALGVDPGWLPDGVDAQAALYRSLMAGRWMLLLLDNAQDAGQVRPLLPGSPGCLVLVTSRQQMPSLVAIEQARPISLDVLLEQDARAYLRRRLGPGPRASAASRADIDTLVDRCGGLPLALSLVAARDVLNPRNSVAAIPAQLSTDQGTLDSFEDTDPTVDLSSIFSWSYERLSPPGARVLRLLALHPGPEASAATAASLAGISARQVRPHLDELVQASLARQPSPGRYLLHDLVRAYAAQQAQAVDPEADRKAALCRLLDHYNQTARAVVHQLDPESDQASEPLSTEGVESEDITDPAAALMWLTATHQSLVDAVKLAARHGPGAYQRAIEMFHEFGDRCDEADALVHLGYYQQSLGNVDAAQCAWGRALRLLEIREHSAAREARQAHK</sequence>
<dbReference type="Pfam" id="PF03704">
    <property type="entry name" value="BTAD"/>
    <property type="match status" value="1"/>
</dbReference>
<dbReference type="EMBL" id="AP022870">
    <property type="protein sequence ID" value="BCB74740.1"/>
    <property type="molecule type" value="Genomic_DNA"/>
</dbReference>
<evidence type="ECO:0000256" key="6">
    <source>
        <dbReference type="SAM" id="MobiDB-lite"/>
    </source>
</evidence>
<dbReference type="InterPro" id="IPR005158">
    <property type="entry name" value="BTAD"/>
</dbReference>
<dbReference type="InterPro" id="IPR001867">
    <property type="entry name" value="OmpR/PhoB-type_DNA-bd"/>
</dbReference>
<comment type="similarity">
    <text evidence="1">Belongs to the AfsR/DnrI/RedD regulatory family.</text>
</comment>
<feature type="compositionally biased region" description="Low complexity" evidence="6">
    <location>
        <begin position="258"/>
        <end position="274"/>
    </location>
</feature>
<keyword evidence="2" id="KW-0805">Transcription regulation</keyword>